<dbReference type="PANTHER" id="PTHR47326:SF1">
    <property type="entry name" value="HTH PSQ-TYPE DOMAIN-CONTAINING PROTEIN"/>
    <property type="match status" value="1"/>
</dbReference>
<protein>
    <recommendedName>
        <fullName evidence="2">DUF4817 domain-containing protein</fullName>
    </recommendedName>
</protein>
<reference evidence="3 4" key="1">
    <citation type="journal article" date="2019" name="Sci. Rep.">
        <title>Orb-weaving spider Araneus ventricosus genome elucidates the spidroin gene catalogue.</title>
        <authorList>
            <person name="Kono N."/>
            <person name="Nakamura H."/>
            <person name="Ohtoshi R."/>
            <person name="Moran D.A.P."/>
            <person name="Shinohara A."/>
            <person name="Yoshida Y."/>
            <person name="Fujiwara M."/>
            <person name="Mori M."/>
            <person name="Tomita M."/>
            <person name="Arakawa K."/>
        </authorList>
    </citation>
    <scope>NUCLEOTIDE SEQUENCE [LARGE SCALE GENOMIC DNA]</scope>
</reference>
<evidence type="ECO:0000313" key="4">
    <source>
        <dbReference type="Proteomes" id="UP000499080"/>
    </source>
</evidence>
<proteinExistence type="predicted"/>
<evidence type="ECO:0000256" key="1">
    <source>
        <dbReference type="SAM" id="MobiDB-lite"/>
    </source>
</evidence>
<evidence type="ECO:0000259" key="2">
    <source>
        <dbReference type="Pfam" id="PF16087"/>
    </source>
</evidence>
<dbReference type="OrthoDB" id="6436917at2759"/>
<dbReference type="GO" id="GO:0003676">
    <property type="term" value="F:nucleic acid binding"/>
    <property type="evidence" value="ECO:0007669"/>
    <property type="project" value="InterPro"/>
</dbReference>
<comment type="caution">
    <text evidence="3">The sequence shown here is derived from an EMBL/GenBank/DDBJ whole genome shotgun (WGS) entry which is preliminary data.</text>
</comment>
<organism evidence="3 4">
    <name type="scientific">Araneus ventricosus</name>
    <name type="common">Orbweaver spider</name>
    <name type="synonym">Epeira ventricosa</name>
    <dbReference type="NCBI Taxonomy" id="182803"/>
    <lineage>
        <taxon>Eukaryota</taxon>
        <taxon>Metazoa</taxon>
        <taxon>Ecdysozoa</taxon>
        <taxon>Arthropoda</taxon>
        <taxon>Chelicerata</taxon>
        <taxon>Arachnida</taxon>
        <taxon>Araneae</taxon>
        <taxon>Araneomorphae</taxon>
        <taxon>Entelegynae</taxon>
        <taxon>Araneoidea</taxon>
        <taxon>Araneidae</taxon>
        <taxon>Araneus</taxon>
    </lineage>
</organism>
<dbReference type="PANTHER" id="PTHR47326">
    <property type="entry name" value="TRANSPOSABLE ELEMENT TC3 TRANSPOSASE-LIKE PROTEIN"/>
    <property type="match status" value="1"/>
</dbReference>
<feature type="region of interest" description="Disordered" evidence="1">
    <location>
        <begin position="98"/>
        <end position="127"/>
    </location>
</feature>
<dbReference type="AlphaFoldDB" id="A0A4Y2L2R0"/>
<gene>
    <name evidence="3" type="ORF">AVEN_273848_1</name>
</gene>
<dbReference type="Pfam" id="PF16087">
    <property type="entry name" value="DUF4817"/>
    <property type="match status" value="1"/>
</dbReference>
<dbReference type="Proteomes" id="UP000499080">
    <property type="component" value="Unassembled WGS sequence"/>
</dbReference>
<evidence type="ECO:0000313" key="3">
    <source>
        <dbReference type="EMBL" id="GBN08097.1"/>
    </source>
</evidence>
<dbReference type="InterPro" id="IPR036397">
    <property type="entry name" value="RNaseH_sf"/>
</dbReference>
<dbReference type="Gene3D" id="3.30.420.10">
    <property type="entry name" value="Ribonuclease H-like superfamily/Ribonuclease H"/>
    <property type="match status" value="1"/>
</dbReference>
<feature type="domain" description="DUF4817" evidence="2">
    <location>
        <begin position="49"/>
        <end position="94"/>
    </location>
</feature>
<sequence length="387" mass="45122">MPNKRQFRTDAKRERYRIKNPDTGILVFECHFFASFANCVILKMTSPSEKANCVGWYFESKSIVKVQRNFHTKFNKPPPIRNSILSWHKKFLETDSVLDKPRSGQPSTSDSDVERIREAFTRSPTKSTRQASIELGVARSSIRDVLHKRLHFKPYKMQLVQQLKPSDLSISFNFAVDMLHRIDVDNDFLHRINFMDEATFHVSGHVNKHTTRIWGSENPHFIIETVRDSPKVNVWCGFMADRVIGPFFFAESTVTKEVYLDMLQLFTIPKISHIPNIFWQQDGAPPHWGKIVRSYLNTQFPQRWIGRDGPLAWPPRSPDLTPLDFFLWGYVKDKVFASKITDITQLKTWIIEVIENISQSMLTSTWNEIEYRLDATRATKGANIEIW</sequence>
<accession>A0A4Y2L2R0</accession>
<name>A0A4Y2L2R0_ARAVE</name>
<dbReference type="InterPro" id="IPR032135">
    <property type="entry name" value="DUF4817"/>
</dbReference>
<keyword evidence="4" id="KW-1185">Reference proteome</keyword>
<dbReference type="EMBL" id="BGPR01005228">
    <property type="protein sequence ID" value="GBN08097.1"/>
    <property type="molecule type" value="Genomic_DNA"/>
</dbReference>